<dbReference type="GO" id="GO:0008233">
    <property type="term" value="F:peptidase activity"/>
    <property type="evidence" value="ECO:0007669"/>
    <property type="project" value="UniProtKB-KW"/>
</dbReference>
<dbReference type="InterPro" id="IPR032633">
    <property type="entry name" value="ThiJ-like"/>
</dbReference>
<dbReference type="AlphaFoldDB" id="A0A316D8N5"/>
<gene>
    <name evidence="1" type="ORF">C7459_11088</name>
</gene>
<reference evidence="1 2" key="1">
    <citation type="submission" date="2018-05" db="EMBL/GenBank/DDBJ databases">
        <title>Genomic Encyclopedia of Type Strains, Phase IV (KMG-IV): sequencing the most valuable type-strain genomes for metagenomic binning, comparative biology and taxonomic classification.</title>
        <authorList>
            <person name="Goeker M."/>
        </authorList>
    </citation>
    <scope>NUCLEOTIDE SEQUENCE [LARGE SCALE GENOMIC DNA]</scope>
    <source>
        <strain evidence="1 2">DSM 18773</strain>
    </source>
</reference>
<comment type="caution">
    <text evidence="1">The sequence shown here is derived from an EMBL/GenBank/DDBJ whole genome shotgun (WGS) entry which is preliminary data.</text>
</comment>
<sequence length="243" mass="27686">MSFSTKKILIPIPDRDFDTTEVSIPWKALTARGYEVVFSTETGQVGQTDPLLLTGVLFGKLGAKPEAIEAYRQLVKSDRFKHPIPYHEIQPTDYELLILPGGHAKGMRQYLESQMLQTKVLEFMKNDQLVAAICHGTIVLARTRDPETGKSVLYGRKVTALTQTLERTAYYLTAWKHGDYYRTYPEYVEEEVIHALQNPHDFQRGQASWKPFCLEDGNLITARYPLDAHVFADALLKRLAEPK</sequence>
<keyword evidence="2" id="KW-1185">Reference proteome</keyword>
<dbReference type="EMBL" id="QGGL01000010">
    <property type="protein sequence ID" value="PWK11559.1"/>
    <property type="molecule type" value="Genomic_DNA"/>
</dbReference>
<evidence type="ECO:0000313" key="1">
    <source>
        <dbReference type="EMBL" id="PWK11559.1"/>
    </source>
</evidence>
<dbReference type="Pfam" id="PF17124">
    <property type="entry name" value="ThiJ_like"/>
    <property type="match status" value="1"/>
</dbReference>
<evidence type="ECO:0000313" key="2">
    <source>
        <dbReference type="Proteomes" id="UP000245634"/>
    </source>
</evidence>
<dbReference type="InterPro" id="IPR029062">
    <property type="entry name" value="Class_I_gatase-like"/>
</dbReference>
<dbReference type="PANTHER" id="PTHR43068">
    <property type="entry name" value="SLR1854 PROTEIN"/>
    <property type="match status" value="1"/>
</dbReference>
<keyword evidence="1" id="KW-0378">Hydrolase</keyword>
<name>A0A316D8N5_9BACL</name>
<dbReference type="Proteomes" id="UP000245634">
    <property type="component" value="Unassembled WGS sequence"/>
</dbReference>
<accession>A0A316D8N5</accession>
<dbReference type="SUPFAM" id="SSF52317">
    <property type="entry name" value="Class I glutamine amidotransferase-like"/>
    <property type="match status" value="1"/>
</dbReference>
<keyword evidence="1" id="KW-0645">Protease</keyword>
<proteinExistence type="predicted"/>
<organism evidence="1 2">
    <name type="scientific">Tumebacillus permanentifrigoris</name>
    <dbReference type="NCBI Taxonomy" id="378543"/>
    <lineage>
        <taxon>Bacteria</taxon>
        <taxon>Bacillati</taxon>
        <taxon>Bacillota</taxon>
        <taxon>Bacilli</taxon>
        <taxon>Bacillales</taxon>
        <taxon>Alicyclobacillaceae</taxon>
        <taxon>Tumebacillus</taxon>
    </lineage>
</organism>
<dbReference type="Gene3D" id="3.40.50.880">
    <property type="match status" value="1"/>
</dbReference>
<dbReference type="GO" id="GO:0006508">
    <property type="term" value="P:proteolysis"/>
    <property type="evidence" value="ECO:0007669"/>
    <property type="project" value="UniProtKB-KW"/>
</dbReference>
<dbReference type="RefSeq" id="WP_109689697.1">
    <property type="nucleotide sequence ID" value="NZ_QGGL01000010.1"/>
</dbReference>
<dbReference type="OrthoDB" id="9792284at2"/>
<protein>
    <submittedName>
        <fullName evidence="1">Putative intracellular protease/amidase</fullName>
    </submittedName>
</protein>
<dbReference type="PANTHER" id="PTHR43068:SF1">
    <property type="entry name" value="SLR1854 PROTEIN"/>
    <property type="match status" value="1"/>
</dbReference>